<reference evidence="1" key="1">
    <citation type="journal article" date="2021" name="ISME J.">
        <title>Fine-scale metabolic discontinuity in a stratified prokaryote microbiome of a Red Sea deep halocline.</title>
        <authorList>
            <person name="Michoud G."/>
            <person name="Ngugi D.K."/>
            <person name="Barozzi A."/>
            <person name="Merlino G."/>
            <person name="Calleja M.L."/>
            <person name="Delgado-Huertas A."/>
            <person name="Moran X.A.G."/>
            <person name="Daffonchio D."/>
        </authorList>
    </citation>
    <scope>NUCLEOTIDE SEQUENCE</scope>
    <source>
        <strain evidence="1">SuakinDeep_MAG55_1</strain>
    </source>
</reference>
<name>A0A941W6N9_9BACT</name>
<dbReference type="EMBL" id="JAANXD010000096">
    <property type="protein sequence ID" value="MBS1259511.1"/>
    <property type="molecule type" value="Genomic_DNA"/>
</dbReference>
<comment type="caution">
    <text evidence="1">The sequence shown here is derived from an EMBL/GenBank/DDBJ whole genome shotgun (WGS) entry which is preliminary data.</text>
</comment>
<evidence type="ECO:0000313" key="1">
    <source>
        <dbReference type="EMBL" id="MBS1259511.1"/>
    </source>
</evidence>
<dbReference type="Proteomes" id="UP000722750">
    <property type="component" value="Unassembled WGS sequence"/>
</dbReference>
<organism evidence="1 2">
    <name type="scientific">Candidatus Scalindua arabica</name>
    <dbReference type="NCBI Taxonomy" id="1127984"/>
    <lineage>
        <taxon>Bacteria</taxon>
        <taxon>Pseudomonadati</taxon>
        <taxon>Planctomycetota</taxon>
        <taxon>Candidatus Brocadiia</taxon>
        <taxon>Candidatus Brocadiales</taxon>
        <taxon>Candidatus Scalinduaceae</taxon>
        <taxon>Candidatus Scalindua</taxon>
    </lineage>
</organism>
<evidence type="ECO:0000313" key="2">
    <source>
        <dbReference type="Proteomes" id="UP000722750"/>
    </source>
</evidence>
<protein>
    <submittedName>
        <fullName evidence="1">Uncharacterized protein</fullName>
    </submittedName>
</protein>
<gene>
    <name evidence="1" type="ORF">MAG551_02583</name>
</gene>
<accession>A0A941W6N9</accession>
<dbReference type="AlphaFoldDB" id="A0A941W6N9"/>
<proteinExistence type="predicted"/>
<sequence>MSLQEIAQIYTDLVNAEKEIPEEEFHAKDQISALRTKYHNILMDIMREEGVEFYDRFDATRKAFELIQKQEI</sequence>